<feature type="domain" description="Reverse transcriptase Ty1/copia-type" evidence="1">
    <location>
        <begin position="44"/>
        <end position="119"/>
    </location>
</feature>
<proteinExistence type="predicted"/>
<accession>A0A699L175</accession>
<reference evidence="2" key="1">
    <citation type="journal article" date="2019" name="Sci. Rep.">
        <title>Draft genome of Tanacetum cinerariifolium, the natural source of mosquito coil.</title>
        <authorList>
            <person name="Yamashiro T."/>
            <person name="Shiraishi A."/>
            <person name="Satake H."/>
            <person name="Nakayama K."/>
        </authorList>
    </citation>
    <scope>NUCLEOTIDE SEQUENCE</scope>
</reference>
<gene>
    <name evidence="2" type="ORF">Tci_684223</name>
</gene>
<name>A0A699L175_TANCI</name>
<comment type="caution">
    <text evidence="2">The sequence shown here is derived from an EMBL/GenBank/DDBJ whole genome shotgun (WGS) entry which is preliminary data.</text>
</comment>
<organism evidence="2">
    <name type="scientific">Tanacetum cinerariifolium</name>
    <name type="common">Dalmatian daisy</name>
    <name type="synonym">Chrysanthemum cinerariifolium</name>
    <dbReference type="NCBI Taxonomy" id="118510"/>
    <lineage>
        <taxon>Eukaryota</taxon>
        <taxon>Viridiplantae</taxon>
        <taxon>Streptophyta</taxon>
        <taxon>Embryophyta</taxon>
        <taxon>Tracheophyta</taxon>
        <taxon>Spermatophyta</taxon>
        <taxon>Magnoliopsida</taxon>
        <taxon>eudicotyledons</taxon>
        <taxon>Gunneridae</taxon>
        <taxon>Pentapetalae</taxon>
        <taxon>asterids</taxon>
        <taxon>campanulids</taxon>
        <taxon>Asterales</taxon>
        <taxon>Asteraceae</taxon>
        <taxon>Asteroideae</taxon>
        <taxon>Anthemideae</taxon>
        <taxon>Anthemidinae</taxon>
        <taxon>Tanacetum</taxon>
    </lineage>
</organism>
<dbReference type="Pfam" id="PF07727">
    <property type="entry name" value="RVT_2"/>
    <property type="match status" value="1"/>
</dbReference>
<sequence length="124" mass="13788">MATRFRVGSNRPLERLYLLVSFISPLPKSYTDTFNNLNWQNAMRDGTLSHYKARLVANGSTQLEGIAVDETFSLVVKPGTIQTVLSLATSQHLPVYQLDVMNAFLHGDSKTVYMHQPPSGLCTS</sequence>
<dbReference type="InterPro" id="IPR013103">
    <property type="entry name" value="RVT_2"/>
</dbReference>
<evidence type="ECO:0000313" key="2">
    <source>
        <dbReference type="EMBL" id="GFB12252.1"/>
    </source>
</evidence>
<evidence type="ECO:0000259" key="1">
    <source>
        <dbReference type="Pfam" id="PF07727"/>
    </source>
</evidence>
<dbReference type="EMBL" id="BKCJ010556885">
    <property type="protein sequence ID" value="GFB12252.1"/>
    <property type="molecule type" value="Genomic_DNA"/>
</dbReference>
<dbReference type="AlphaFoldDB" id="A0A699L175"/>
<protein>
    <submittedName>
        <fullName evidence="2">Ribonuclease H-like domain-containing protein</fullName>
    </submittedName>
</protein>